<dbReference type="RefSeq" id="XP_025348375.1">
    <property type="nucleotide sequence ID" value="XM_025489612.1"/>
</dbReference>
<sequence>METAEAKKQRRATRACDPCRGRKIRCTGVDTGQNKCKSSTMSLDCTFDVPIKRPLPSGQVEELQARIAFLEAQLAGRNLPSQPGQTRHPPDQSEDADDDDSASDSSSSSSRSQAHSSGIAFIPSYIPTSDVDRTCPGGLPGVDDPNPSPADEASVQDAAPRSAYGHLGSSSVIFPLAAARQIPRTYKSIGLQMADQLRKRVRLEHWQWDCSPVEAELDKDPHCFWPSEEEAKELFDAFFEAKGAAGPTMGIDDAVVRKEHAIGPTGGISKVRAARIYAICALGAWHCQLGLEVVNNRPYLAGLHWSLASQRLLLTLGKRYDQLADAIEKAQCYILQASFASTRPMLIQNSWHVAGDAIRVLVDCGMHRKSVLQELTGKADERRRTFWACYTIEKIITMVMGRCSMLSSQLFDAEPPKEDEDPAQWCEIEAMMLTEDIMRAKYAYRGSPPSNKSLRKIETRLENLHRHLNSYRSDSSLRVAVQRLQIMVDSVELLYLAPDILAPGPTPTSALDTLERNLRRTLETDLAICKSHVNAF</sequence>
<dbReference type="PANTHER" id="PTHR46910:SF3">
    <property type="entry name" value="HALOTOLERANCE PROTEIN 9-RELATED"/>
    <property type="match status" value="1"/>
</dbReference>
<evidence type="ECO:0000313" key="9">
    <source>
        <dbReference type="Proteomes" id="UP000245942"/>
    </source>
</evidence>
<dbReference type="CDD" id="cd12148">
    <property type="entry name" value="fungal_TF_MHR"/>
    <property type="match status" value="1"/>
</dbReference>
<dbReference type="GO" id="GO:0005634">
    <property type="term" value="C:nucleus"/>
    <property type="evidence" value="ECO:0007669"/>
    <property type="project" value="UniProtKB-SubCell"/>
</dbReference>
<feature type="compositionally biased region" description="Acidic residues" evidence="5">
    <location>
        <begin position="92"/>
        <end position="102"/>
    </location>
</feature>
<evidence type="ECO:0000259" key="7">
    <source>
        <dbReference type="SMART" id="SM00906"/>
    </source>
</evidence>
<dbReference type="GO" id="GO:0000981">
    <property type="term" value="F:DNA-binding transcription factor activity, RNA polymerase II-specific"/>
    <property type="evidence" value="ECO:0007669"/>
    <property type="project" value="InterPro"/>
</dbReference>
<feature type="region of interest" description="Disordered" evidence="5">
    <location>
        <begin position="132"/>
        <end position="158"/>
    </location>
</feature>
<accession>A0A316UDR5</accession>
<evidence type="ECO:0000256" key="1">
    <source>
        <dbReference type="ARBA" id="ARBA00004123"/>
    </source>
</evidence>
<dbReference type="STRING" id="1684307.A0A316UDR5"/>
<dbReference type="SUPFAM" id="SSF57701">
    <property type="entry name" value="Zn2/Cys6 DNA-binding domain"/>
    <property type="match status" value="1"/>
</dbReference>
<dbReference type="AlphaFoldDB" id="A0A316UDR5"/>
<dbReference type="Proteomes" id="UP000245942">
    <property type="component" value="Unassembled WGS sequence"/>
</dbReference>
<feature type="region of interest" description="Disordered" evidence="5">
    <location>
        <begin position="77"/>
        <end position="119"/>
    </location>
</feature>
<dbReference type="InterPro" id="IPR007219">
    <property type="entry name" value="XnlR_reg_dom"/>
</dbReference>
<feature type="compositionally biased region" description="Low complexity" evidence="5">
    <location>
        <begin position="103"/>
        <end position="117"/>
    </location>
</feature>
<dbReference type="InterPro" id="IPR001138">
    <property type="entry name" value="Zn2Cys6_DnaBD"/>
</dbReference>
<gene>
    <name evidence="8" type="ORF">BCV69DRAFT_190583</name>
</gene>
<proteinExistence type="predicted"/>
<dbReference type="EMBL" id="KZ819326">
    <property type="protein sequence ID" value="PWN21215.1"/>
    <property type="molecule type" value="Genomic_DNA"/>
</dbReference>
<evidence type="ECO:0000259" key="6">
    <source>
        <dbReference type="SMART" id="SM00066"/>
    </source>
</evidence>
<dbReference type="GO" id="GO:0003677">
    <property type="term" value="F:DNA binding"/>
    <property type="evidence" value="ECO:0007669"/>
    <property type="project" value="UniProtKB-KW"/>
</dbReference>
<evidence type="ECO:0000256" key="2">
    <source>
        <dbReference type="ARBA" id="ARBA00022723"/>
    </source>
</evidence>
<dbReference type="PANTHER" id="PTHR46910">
    <property type="entry name" value="TRANSCRIPTION FACTOR PDR1"/>
    <property type="match status" value="1"/>
</dbReference>
<dbReference type="OrthoDB" id="3364175at2759"/>
<feature type="domain" description="Zn(2)-C6 fungal-type" evidence="6">
    <location>
        <begin position="10"/>
        <end position="56"/>
    </location>
</feature>
<evidence type="ECO:0000256" key="3">
    <source>
        <dbReference type="ARBA" id="ARBA00023125"/>
    </source>
</evidence>
<dbReference type="CDD" id="cd00067">
    <property type="entry name" value="GAL4"/>
    <property type="match status" value="1"/>
</dbReference>
<evidence type="ECO:0000313" key="8">
    <source>
        <dbReference type="EMBL" id="PWN21215.1"/>
    </source>
</evidence>
<keyword evidence="2" id="KW-0479">Metal-binding</keyword>
<dbReference type="SMART" id="SM00906">
    <property type="entry name" value="Fungal_trans"/>
    <property type="match status" value="1"/>
</dbReference>
<dbReference type="Gene3D" id="4.10.240.10">
    <property type="entry name" value="Zn(2)-C6 fungal-type DNA-binding domain"/>
    <property type="match status" value="1"/>
</dbReference>
<dbReference type="InterPro" id="IPR036864">
    <property type="entry name" value="Zn2-C6_fun-type_DNA-bd_sf"/>
</dbReference>
<evidence type="ECO:0000256" key="5">
    <source>
        <dbReference type="SAM" id="MobiDB-lite"/>
    </source>
</evidence>
<organism evidence="8 9">
    <name type="scientific">Pseudomicrostroma glucosiphilum</name>
    <dbReference type="NCBI Taxonomy" id="1684307"/>
    <lineage>
        <taxon>Eukaryota</taxon>
        <taxon>Fungi</taxon>
        <taxon>Dikarya</taxon>
        <taxon>Basidiomycota</taxon>
        <taxon>Ustilaginomycotina</taxon>
        <taxon>Exobasidiomycetes</taxon>
        <taxon>Microstromatales</taxon>
        <taxon>Microstromatales incertae sedis</taxon>
        <taxon>Pseudomicrostroma</taxon>
    </lineage>
</organism>
<dbReference type="GeneID" id="37011346"/>
<dbReference type="SMART" id="SM00066">
    <property type="entry name" value="GAL4"/>
    <property type="match status" value="1"/>
</dbReference>
<keyword evidence="3" id="KW-0238">DNA-binding</keyword>
<evidence type="ECO:0008006" key="10">
    <source>
        <dbReference type="Google" id="ProtNLM"/>
    </source>
</evidence>
<dbReference type="InterPro" id="IPR050987">
    <property type="entry name" value="AtrR-like"/>
</dbReference>
<evidence type="ECO:0000256" key="4">
    <source>
        <dbReference type="ARBA" id="ARBA00023242"/>
    </source>
</evidence>
<protein>
    <recommendedName>
        <fullName evidence="10">Zn(2)-C6 fungal-type domain-containing protein</fullName>
    </recommendedName>
</protein>
<dbReference type="GO" id="GO:0008270">
    <property type="term" value="F:zinc ion binding"/>
    <property type="evidence" value="ECO:0007669"/>
    <property type="project" value="InterPro"/>
</dbReference>
<name>A0A316UDR5_9BASI</name>
<keyword evidence="9" id="KW-1185">Reference proteome</keyword>
<keyword evidence="4" id="KW-0539">Nucleus</keyword>
<feature type="domain" description="Xylanolytic transcriptional activator regulatory" evidence="7">
    <location>
        <begin position="350"/>
        <end position="422"/>
    </location>
</feature>
<comment type="subcellular location">
    <subcellularLocation>
        <location evidence="1">Nucleus</location>
    </subcellularLocation>
</comment>
<dbReference type="GO" id="GO:0006351">
    <property type="term" value="P:DNA-templated transcription"/>
    <property type="evidence" value="ECO:0007669"/>
    <property type="project" value="InterPro"/>
</dbReference>
<reference evidence="8 9" key="1">
    <citation type="journal article" date="2018" name="Mol. Biol. Evol.">
        <title>Broad Genomic Sampling Reveals a Smut Pathogenic Ancestry of the Fungal Clade Ustilaginomycotina.</title>
        <authorList>
            <person name="Kijpornyongpan T."/>
            <person name="Mondo S.J."/>
            <person name="Barry K."/>
            <person name="Sandor L."/>
            <person name="Lee J."/>
            <person name="Lipzen A."/>
            <person name="Pangilinan J."/>
            <person name="LaButti K."/>
            <person name="Hainaut M."/>
            <person name="Henrissat B."/>
            <person name="Grigoriev I.V."/>
            <person name="Spatafora J.W."/>
            <person name="Aime M.C."/>
        </authorList>
    </citation>
    <scope>NUCLEOTIDE SEQUENCE [LARGE SCALE GENOMIC DNA]</scope>
    <source>
        <strain evidence="8 9">MCA 4718</strain>
    </source>
</reference>
<dbReference type="Pfam" id="PF04082">
    <property type="entry name" value="Fungal_trans"/>
    <property type="match status" value="1"/>
</dbReference>